<comment type="caution">
    <text evidence="3">The sequence shown here is derived from an EMBL/GenBank/DDBJ whole genome shotgun (WGS) entry which is preliminary data.</text>
</comment>
<dbReference type="InterPro" id="IPR037050">
    <property type="entry name" value="DUF1254_sf"/>
</dbReference>
<dbReference type="SUPFAM" id="SSF160935">
    <property type="entry name" value="VPA0735-like"/>
    <property type="match status" value="1"/>
</dbReference>
<reference evidence="3" key="1">
    <citation type="submission" date="2020-05" db="EMBL/GenBank/DDBJ databases">
        <title>Mycena genomes resolve the evolution of fungal bioluminescence.</title>
        <authorList>
            <person name="Tsai I.J."/>
        </authorList>
    </citation>
    <scope>NUCLEOTIDE SEQUENCE</scope>
    <source>
        <strain evidence="3">CCC161011</strain>
    </source>
</reference>
<evidence type="ECO:0000256" key="1">
    <source>
        <dbReference type="SAM" id="SignalP"/>
    </source>
</evidence>
<gene>
    <name evidence="3" type="ORF">MVEN_00871000</name>
</gene>
<keyword evidence="1" id="KW-0732">Signal</keyword>
<dbReference type="InterPro" id="IPR010679">
    <property type="entry name" value="DUF1254"/>
</dbReference>
<evidence type="ECO:0000259" key="2">
    <source>
        <dbReference type="Pfam" id="PF06863"/>
    </source>
</evidence>
<dbReference type="Gene3D" id="2.60.40.1610">
    <property type="entry name" value="Domain of unknown function DUF1254"/>
    <property type="match status" value="1"/>
</dbReference>
<protein>
    <submittedName>
        <fullName evidence="3">DUF1254-domain-containing protein</fullName>
    </submittedName>
</protein>
<dbReference type="PANTHER" id="PTHR36509">
    <property type="entry name" value="BLL3101 PROTEIN"/>
    <property type="match status" value="1"/>
</dbReference>
<dbReference type="Proteomes" id="UP000620124">
    <property type="component" value="Unassembled WGS sequence"/>
</dbReference>
<sequence>MEYLSLSLSLTLACLGNAALTAIAQNATAEALVVSVKFCISARTCDNLRHACHWSVRDPYAKTFTNPLTNWTANLLHHNTALDDASNRLVALPNVDTLYSLAVLHLSAGEVVTTMPAWEGRFYVWPFYDLYANNVCNIGTITNSTAGKYLIKCHPSDPGCVSEPERGDYAGLIYLPMVYGLTLLRIEVGNTSDTTHVVCWIQPEFSLSPIPSHGNCGAPALTKALLADNLTVSNALLYTMQLLARFAEYNPPEVSADVPHIAATLKAAGISTSAKKYTQPAHVNLTQAYSDAQAVATAVKTIPADFVSLGGGWGTPAPALSGDLHSHYDMRAFIAIQGYLQLQASRAVSPSFASPSGTLYTN</sequence>
<dbReference type="OrthoDB" id="2018906at2759"/>
<organism evidence="3 4">
    <name type="scientific">Mycena venus</name>
    <dbReference type="NCBI Taxonomy" id="2733690"/>
    <lineage>
        <taxon>Eukaryota</taxon>
        <taxon>Fungi</taxon>
        <taxon>Dikarya</taxon>
        <taxon>Basidiomycota</taxon>
        <taxon>Agaricomycotina</taxon>
        <taxon>Agaricomycetes</taxon>
        <taxon>Agaricomycetidae</taxon>
        <taxon>Agaricales</taxon>
        <taxon>Marasmiineae</taxon>
        <taxon>Mycenaceae</taxon>
        <taxon>Mycena</taxon>
    </lineage>
</organism>
<feature type="chain" id="PRO_5034949566" evidence="1">
    <location>
        <begin position="30"/>
        <end position="362"/>
    </location>
</feature>
<feature type="domain" description="DUF1254" evidence="2">
    <location>
        <begin position="74"/>
        <end position="207"/>
    </location>
</feature>
<evidence type="ECO:0000313" key="3">
    <source>
        <dbReference type="EMBL" id="KAF7358223.1"/>
    </source>
</evidence>
<name>A0A8H6YEG3_9AGAR</name>
<dbReference type="Pfam" id="PF06863">
    <property type="entry name" value="DUF1254"/>
    <property type="match status" value="1"/>
</dbReference>
<proteinExistence type="predicted"/>
<dbReference type="EMBL" id="JACAZI010000006">
    <property type="protein sequence ID" value="KAF7358223.1"/>
    <property type="molecule type" value="Genomic_DNA"/>
</dbReference>
<feature type="signal peptide" evidence="1">
    <location>
        <begin position="1"/>
        <end position="29"/>
    </location>
</feature>
<accession>A0A8H6YEG3</accession>
<keyword evidence="4" id="KW-1185">Reference proteome</keyword>
<dbReference type="AlphaFoldDB" id="A0A8H6YEG3"/>
<dbReference type="PANTHER" id="PTHR36509:SF2">
    <property type="entry name" value="BLL3101 PROTEIN"/>
    <property type="match status" value="1"/>
</dbReference>
<evidence type="ECO:0000313" key="4">
    <source>
        <dbReference type="Proteomes" id="UP000620124"/>
    </source>
</evidence>